<dbReference type="GO" id="GO:0006433">
    <property type="term" value="P:prolyl-tRNA aminoacylation"/>
    <property type="evidence" value="ECO:0007669"/>
    <property type="project" value="InterPro"/>
</dbReference>
<dbReference type="Pfam" id="PF09180">
    <property type="entry name" value="ProRS-C_1"/>
    <property type="match status" value="1"/>
</dbReference>
<evidence type="ECO:0000259" key="1">
    <source>
        <dbReference type="SMART" id="SM00946"/>
    </source>
</evidence>
<dbReference type="InterPro" id="IPR017449">
    <property type="entry name" value="Pro-tRNA_synth_II"/>
</dbReference>
<dbReference type="EC" id="6.1.1.15" evidence="2"/>
<dbReference type="GO" id="GO:0005524">
    <property type="term" value="F:ATP binding"/>
    <property type="evidence" value="ECO:0007669"/>
    <property type="project" value="InterPro"/>
</dbReference>
<dbReference type="EMBL" id="SNRY01009457">
    <property type="protein sequence ID" value="KAA6307036.1"/>
    <property type="molecule type" value="Genomic_DNA"/>
</dbReference>
<dbReference type="InterPro" id="IPR016061">
    <property type="entry name" value="Pro-tRNA_ligase_II_C"/>
</dbReference>
<feature type="non-terminal residue" evidence="2">
    <location>
        <position position="1"/>
    </location>
</feature>
<comment type="caution">
    <text evidence="2">The sequence shown here is derived from an EMBL/GenBank/DDBJ whole genome shotgun (WGS) entry which is preliminary data.</text>
</comment>
<accession>A0A5J4PCA2</accession>
<dbReference type="SMART" id="SM00946">
    <property type="entry name" value="ProRS-C_1"/>
    <property type="match status" value="1"/>
</dbReference>
<dbReference type="AlphaFoldDB" id="A0A5J4PCA2"/>
<sequence>AHWDGTVETEEKIKEETKATIRCIPLEGEKTPGKCIVTGKPSACRVIFARSY</sequence>
<reference evidence="2" key="1">
    <citation type="submission" date="2019-03" db="EMBL/GenBank/DDBJ databases">
        <title>Single cell metagenomics reveals metabolic interactions within the superorganism composed of flagellate Streblomastix strix and complex community of Bacteroidetes bacteria on its surface.</title>
        <authorList>
            <person name="Treitli S.C."/>
            <person name="Kolisko M."/>
            <person name="Husnik F."/>
            <person name="Keeling P."/>
            <person name="Hampl V."/>
        </authorList>
    </citation>
    <scope>NUCLEOTIDE SEQUENCE</scope>
    <source>
        <strain evidence="2">STM</strain>
    </source>
</reference>
<dbReference type="SUPFAM" id="SSF64586">
    <property type="entry name" value="C-terminal domain of ProRS"/>
    <property type="match status" value="1"/>
</dbReference>
<protein>
    <submittedName>
        <fullName evidence="2">Proline--tRNA ligase</fullName>
        <ecNumber evidence="2">6.1.1.15</ecNumber>
    </submittedName>
</protein>
<proteinExistence type="predicted"/>
<dbReference type="GO" id="GO:0005737">
    <property type="term" value="C:cytoplasm"/>
    <property type="evidence" value="ECO:0007669"/>
    <property type="project" value="InterPro"/>
</dbReference>
<dbReference type="Gene3D" id="3.30.110.30">
    <property type="entry name" value="C-terminal domain of ProRS"/>
    <property type="match status" value="1"/>
</dbReference>
<feature type="domain" description="Proline-tRNA ligase class II C-terminal" evidence="1">
    <location>
        <begin position="1"/>
        <end position="52"/>
    </location>
</feature>
<gene>
    <name evidence="2" type="ORF">EZS27_041300</name>
</gene>
<name>A0A5J4PCA2_9ZZZZ</name>
<keyword evidence="2" id="KW-0436">Ligase</keyword>
<evidence type="ECO:0000313" key="2">
    <source>
        <dbReference type="EMBL" id="KAA6307036.1"/>
    </source>
</evidence>
<dbReference type="GO" id="GO:0004827">
    <property type="term" value="F:proline-tRNA ligase activity"/>
    <property type="evidence" value="ECO:0007669"/>
    <property type="project" value="UniProtKB-EC"/>
</dbReference>
<organism evidence="2">
    <name type="scientific">termite gut metagenome</name>
    <dbReference type="NCBI Taxonomy" id="433724"/>
    <lineage>
        <taxon>unclassified sequences</taxon>
        <taxon>metagenomes</taxon>
        <taxon>organismal metagenomes</taxon>
    </lineage>
</organism>